<dbReference type="NCBIfam" id="TIGR02589">
    <property type="entry name" value="cas_Csd2"/>
    <property type="match status" value="1"/>
</dbReference>
<accession>A0A017T9P8</accession>
<evidence type="ECO:0000313" key="2">
    <source>
        <dbReference type="EMBL" id="EYF05346.1"/>
    </source>
</evidence>
<dbReference type="eggNOG" id="COG3649">
    <property type="taxonomic scope" value="Bacteria"/>
</dbReference>
<dbReference type="Pfam" id="PF05107">
    <property type="entry name" value="Cas_Cas7"/>
    <property type="match status" value="1"/>
</dbReference>
<dbReference type="OrthoDB" id="9776792at2"/>
<dbReference type="CDD" id="cd09689">
    <property type="entry name" value="Cas7_I-C"/>
    <property type="match status" value="1"/>
</dbReference>
<dbReference type="RefSeq" id="WP_044241838.1">
    <property type="nucleotide sequence ID" value="NZ_ASRX01000024.1"/>
</dbReference>
<dbReference type="AlphaFoldDB" id="A0A017T9P8"/>
<name>A0A017T9P8_9BACT</name>
<dbReference type="Proteomes" id="UP000019678">
    <property type="component" value="Unassembled WGS sequence"/>
</dbReference>
<dbReference type="InterPro" id="IPR006482">
    <property type="entry name" value="Cas7_Csh2/Csh2"/>
</dbReference>
<feature type="compositionally biased region" description="Basic and acidic residues" evidence="1">
    <location>
        <begin position="115"/>
        <end position="140"/>
    </location>
</feature>
<dbReference type="GO" id="GO:0043571">
    <property type="term" value="P:maintenance of CRISPR repeat elements"/>
    <property type="evidence" value="ECO:0007669"/>
    <property type="project" value="InterPro"/>
</dbReference>
<dbReference type="InterPro" id="IPR013418">
    <property type="entry name" value="CRISPR-assoc_prot_Cas7/Csd2"/>
</dbReference>
<dbReference type="NCBIfam" id="TIGR01595">
    <property type="entry name" value="cas_CT1132"/>
    <property type="match status" value="1"/>
</dbReference>
<gene>
    <name evidence="2" type="ORF">CAP_3263</name>
</gene>
<feature type="region of interest" description="Disordered" evidence="1">
    <location>
        <begin position="91"/>
        <end position="140"/>
    </location>
</feature>
<comment type="caution">
    <text evidence="2">The sequence shown here is derived from an EMBL/GenBank/DDBJ whole genome shotgun (WGS) entry which is preliminary data.</text>
</comment>
<protein>
    <submittedName>
        <fullName evidence="2">CRISPR-associated protein, Csd2 family</fullName>
    </submittedName>
</protein>
<keyword evidence="3" id="KW-1185">Reference proteome</keyword>
<dbReference type="STRING" id="1192034.CAP_3263"/>
<reference evidence="2 3" key="1">
    <citation type="submission" date="2013-05" db="EMBL/GenBank/DDBJ databases">
        <title>Genome assembly of Chondromyces apiculatus DSM 436.</title>
        <authorList>
            <person name="Sharma G."/>
            <person name="Khatri I."/>
            <person name="Kaur C."/>
            <person name="Mayilraj S."/>
            <person name="Subramanian S."/>
        </authorList>
    </citation>
    <scope>NUCLEOTIDE SEQUENCE [LARGE SCALE GENOMIC DNA]</scope>
    <source>
        <strain evidence="2 3">DSM 436</strain>
    </source>
</reference>
<sequence length="330" mass="36364">MSQLQNRYDFVLLFDVKDGNPNGDPDAGNLPRVDPETGHGLVTDVCLKRKVRNYVTLSRPDAEGYDIYVKEKAVLSAQQGRAYAALGLKSAPAAEDDDTPDPEETPAKPAKGAKPAKDAKPAKGPKGKAESGRKASDRDQIDRARDWMCSHFFDIRTFGAVMGLKENNAGQVRGPVQLTFARSIDPILTLEHAITRMAVATQKEADSQGGDNRTMGRKNTVPYGLYRAHGFISPQLARQTGFAEKDLELLWESLRQMFEHDRSAARGLMSLRDLIVFRHESPLGNAPAHRLFDQVHVTRLHADKPPRDFSDYAVRLGDLPAGVTVLRPAA</sequence>
<dbReference type="EMBL" id="ASRX01000024">
    <property type="protein sequence ID" value="EYF05346.1"/>
    <property type="molecule type" value="Genomic_DNA"/>
</dbReference>
<proteinExistence type="predicted"/>
<evidence type="ECO:0000256" key="1">
    <source>
        <dbReference type="SAM" id="MobiDB-lite"/>
    </source>
</evidence>
<organism evidence="2 3">
    <name type="scientific">Chondromyces apiculatus DSM 436</name>
    <dbReference type="NCBI Taxonomy" id="1192034"/>
    <lineage>
        <taxon>Bacteria</taxon>
        <taxon>Pseudomonadati</taxon>
        <taxon>Myxococcota</taxon>
        <taxon>Polyangia</taxon>
        <taxon>Polyangiales</taxon>
        <taxon>Polyangiaceae</taxon>
        <taxon>Chondromyces</taxon>
    </lineage>
</organism>
<evidence type="ECO:0000313" key="3">
    <source>
        <dbReference type="Proteomes" id="UP000019678"/>
    </source>
</evidence>
<feature type="compositionally biased region" description="Acidic residues" evidence="1">
    <location>
        <begin position="94"/>
        <end position="104"/>
    </location>
</feature>